<gene>
    <name evidence="10" type="ORF">Cni_G14366</name>
</gene>
<keyword evidence="3 7" id="KW-0863">Zinc-finger</keyword>
<evidence type="ECO:0000256" key="4">
    <source>
        <dbReference type="ARBA" id="ARBA00022833"/>
    </source>
</evidence>
<feature type="region of interest" description="Disordered" evidence="8">
    <location>
        <begin position="546"/>
        <end position="569"/>
    </location>
</feature>
<keyword evidence="5" id="KW-0238">DNA-binding</keyword>
<evidence type="ECO:0000313" key="11">
    <source>
        <dbReference type="Proteomes" id="UP001327560"/>
    </source>
</evidence>
<keyword evidence="4" id="KW-0862">Zinc</keyword>
<keyword evidence="6" id="KW-0539">Nucleus</keyword>
<dbReference type="PANTHER" id="PTHR32166">
    <property type="entry name" value="OSJNBA0013A04.12 PROTEIN"/>
    <property type="match status" value="1"/>
</dbReference>
<comment type="subcellular location">
    <subcellularLocation>
        <location evidence="1">Nucleus</location>
    </subcellularLocation>
</comment>
<evidence type="ECO:0000256" key="6">
    <source>
        <dbReference type="ARBA" id="ARBA00023242"/>
    </source>
</evidence>
<name>A0AAQ3KC19_9LILI</name>
<feature type="compositionally biased region" description="Acidic residues" evidence="8">
    <location>
        <begin position="550"/>
        <end position="565"/>
    </location>
</feature>
<dbReference type="GO" id="GO:0005634">
    <property type="term" value="C:nucleus"/>
    <property type="evidence" value="ECO:0007669"/>
    <property type="project" value="UniProtKB-SubCell"/>
</dbReference>
<dbReference type="SUPFAM" id="SSF53098">
    <property type="entry name" value="Ribonuclease H-like"/>
    <property type="match status" value="1"/>
</dbReference>
<feature type="domain" description="BED-type" evidence="9">
    <location>
        <begin position="15"/>
        <end position="71"/>
    </location>
</feature>
<evidence type="ECO:0000256" key="7">
    <source>
        <dbReference type="PROSITE-ProRule" id="PRU00027"/>
    </source>
</evidence>
<dbReference type="InterPro" id="IPR008906">
    <property type="entry name" value="HATC_C_dom"/>
</dbReference>
<evidence type="ECO:0000256" key="1">
    <source>
        <dbReference type="ARBA" id="ARBA00004123"/>
    </source>
</evidence>
<evidence type="ECO:0000256" key="3">
    <source>
        <dbReference type="ARBA" id="ARBA00022771"/>
    </source>
</evidence>
<dbReference type="InterPro" id="IPR007021">
    <property type="entry name" value="DUF659"/>
</dbReference>
<dbReference type="PROSITE" id="PS50808">
    <property type="entry name" value="ZF_BED"/>
    <property type="match status" value="1"/>
</dbReference>
<accession>A0AAQ3KC19</accession>
<organism evidence="10 11">
    <name type="scientific">Canna indica</name>
    <name type="common">Indian-shot</name>
    <dbReference type="NCBI Taxonomy" id="4628"/>
    <lineage>
        <taxon>Eukaryota</taxon>
        <taxon>Viridiplantae</taxon>
        <taxon>Streptophyta</taxon>
        <taxon>Embryophyta</taxon>
        <taxon>Tracheophyta</taxon>
        <taxon>Spermatophyta</taxon>
        <taxon>Magnoliopsida</taxon>
        <taxon>Liliopsida</taxon>
        <taxon>Zingiberales</taxon>
        <taxon>Cannaceae</taxon>
        <taxon>Canna</taxon>
    </lineage>
</organism>
<proteinExistence type="predicted"/>
<dbReference type="Pfam" id="PF05699">
    <property type="entry name" value="Dimer_Tnp_hAT"/>
    <property type="match status" value="1"/>
</dbReference>
<evidence type="ECO:0000256" key="2">
    <source>
        <dbReference type="ARBA" id="ARBA00022723"/>
    </source>
</evidence>
<dbReference type="GO" id="GO:0003677">
    <property type="term" value="F:DNA binding"/>
    <property type="evidence" value="ECO:0007669"/>
    <property type="project" value="UniProtKB-KW"/>
</dbReference>
<reference evidence="10 11" key="1">
    <citation type="submission" date="2023-10" db="EMBL/GenBank/DDBJ databases">
        <title>Chromosome-scale genome assembly provides insights into flower coloration mechanisms of Canna indica.</title>
        <authorList>
            <person name="Li C."/>
        </authorList>
    </citation>
    <scope>NUCLEOTIDE SEQUENCE [LARGE SCALE GENOMIC DNA]</scope>
    <source>
        <tissue evidence="10">Flower</tissue>
    </source>
</reference>
<dbReference type="AlphaFoldDB" id="A0AAQ3KC19"/>
<evidence type="ECO:0000256" key="5">
    <source>
        <dbReference type="ARBA" id="ARBA00023125"/>
    </source>
</evidence>
<evidence type="ECO:0000259" key="9">
    <source>
        <dbReference type="PROSITE" id="PS50808"/>
    </source>
</evidence>
<sequence>MAPKSAPTMAAKKKGKKDIAWEHCVSLHDNRLHVKCNYCPQTMWGGTFRVKHHLVGTHQEVALCSQVPEDVKNLFTKILGKKEKKEDDTNFFEEETLTPGSQNKGSMDAFVMKGKGGPRQQTLNEMIKDSDIMVRDICRCLNNNALPFNLVKSHLFTQMVKSLSEYGRCLKPPSYHEIRVTYLKKEVDDINTRFDSIKDAEKMFELLDSMIDEIRKENVAQVVTDSAAALVVAGKKLMEKKIDIFWTPCAAHCLDLVFEDIVLRLVDGDSKPSMCYIYEAMDRANEQITNNLNNVESKFKKVWKIIDKRWNYQLHRPLHAAGYYLNPRLHYESSFSADTEVMIGLYKVMDKFAPEIETRVKIIGQLAKFDKVEGMLGYDLAIATRNKMQPALWWSSFGVECKELQTFVIRVLSLTCSATGCERNWSVFEHIHSKKRNHLEQQRLNALVFVKYNLNLESRQKIREEKGETYDHICLSDMESDDDEWITEREESCLHDLELQSQGDKSWMDVQECFNIEEGAPNRKRKRGPRNINVVIVSKKDKGKDIQVAEVDDGDEDEDDEEVVVVDDSTQAIHDFDDLDL</sequence>
<evidence type="ECO:0000256" key="8">
    <source>
        <dbReference type="SAM" id="MobiDB-lite"/>
    </source>
</evidence>
<dbReference type="GO" id="GO:0046983">
    <property type="term" value="F:protein dimerization activity"/>
    <property type="evidence" value="ECO:0007669"/>
    <property type="project" value="InterPro"/>
</dbReference>
<keyword evidence="2" id="KW-0479">Metal-binding</keyword>
<evidence type="ECO:0000313" key="10">
    <source>
        <dbReference type="EMBL" id="WOL05637.1"/>
    </source>
</evidence>
<dbReference type="EMBL" id="CP136893">
    <property type="protein sequence ID" value="WOL05637.1"/>
    <property type="molecule type" value="Genomic_DNA"/>
</dbReference>
<dbReference type="Proteomes" id="UP001327560">
    <property type="component" value="Chromosome 4"/>
</dbReference>
<keyword evidence="11" id="KW-1185">Reference proteome</keyword>
<dbReference type="Pfam" id="PF04937">
    <property type="entry name" value="DUF659"/>
    <property type="match status" value="1"/>
</dbReference>
<dbReference type="PANTHER" id="PTHR32166:SF122">
    <property type="entry name" value="OS09G0499600 PROTEIN"/>
    <property type="match status" value="1"/>
</dbReference>
<dbReference type="InterPro" id="IPR012337">
    <property type="entry name" value="RNaseH-like_sf"/>
</dbReference>
<protein>
    <recommendedName>
        <fullName evidence="9">BED-type domain-containing protein</fullName>
    </recommendedName>
</protein>
<dbReference type="GO" id="GO:0008270">
    <property type="term" value="F:zinc ion binding"/>
    <property type="evidence" value="ECO:0007669"/>
    <property type="project" value="UniProtKB-KW"/>
</dbReference>
<dbReference type="InterPro" id="IPR003656">
    <property type="entry name" value="Znf_BED"/>
</dbReference>